<gene>
    <name evidence="5" type="primary">surE_20</name>
    <name evidence="5" type="ORF">SDC9_88788</name>
</gene>
<dbReference type="SUPFAM" id="SSF64167">
    <property type="entry name" value="SurE-like"/>
    <property type="match status" value="1"/>
</dbReference>
<dbReference type="Pfam" id="PF01975">
    <property type="entry name" value="SurE"/>
    <property type="match status" value="1"/>
</dbReference>
<dbReference type="NCBIfam" id="NF001492">
    <property type="entry name" value="PRK00346.2-2"/>
    <property type="match status" value="1"/>
</dbReference>
<comment type="similarity">
    <text evidence="1">Belongs to the SurE nucleotidase family.</text>
</comment>
<name>A0A644ZMY9_9ZZZZ</name>
<reference evidence="5" key="1">
    <citation type="submission" date="2019-08" db="EMBL/GenBank/DDBJ databases">
        <authorList>
            <person name="Kucharzyk K."/>
            <person name="Murdoch R.W."/>
            <person name="Higgins S."/>
            <person name="Loffler F."/>
        </authorList>
    </citation>
    <scope>NUCLEOTIDE SEQUENCE</scope>
</reference>
<dbReference type="GO" id="GO:0046872">
    <property type="term" value="F:metal ion binding"/>
    <property type="evidence" value="ECO:0007669"/>
    <property type="project" value="UniProtKB-KW"/>
</dbReference>
<evidence type="ECO:0000259" key="4">
    <source>
        <dbReference type="Pfam" id="PF01975"/>
    </source>
</evidence>
<dbReference type="InterPro" id="IPR036523">
    <property type="entry name" value="SurE-like_sf"/>
</dbReference>
<dbReference type="EMBL" id="VSSQ01009611">
    <property type="protein sequence ID" value="MPM42126.1"/>
    <property type="molecule type" value="Genomic_DNA"/>
</dbReference>
<keyword evidence="3 5" id="KW-0378">Hydrolase</keyword>
<proteinExistence type="inferred from homology"/>
<evidence type="ECO:0000256" key="2">
    <source>
        <dbReference type="ARBA" id="ARBA00022723"/>
    </source>
</evidence>
<comment type="caution">
    <text evidence="5">The sequence shown here is derived from an EMBL/GenBank/DDBJ whole genome shotgun (WGS) entry which is preliminary data.</text>
</comment>
<feature type="domain" description="Survival protein SurE-like phosphatase/nucleotidase" evidence="4">
    <location>
        <begin position="8"/>
        <end position="190"/>
    </location>
</feature>
<dbReference type="GO" id="GO:0008253">
    <property type="term" value="F:5'-nucleotidase activity"/>
    <property type="evidence" value="ECO:0007669"/>
    <property type="project" value="UniProtKB-EC"/>
</dbReference>
<dbReference type="InterPro" id="IPR002828">
    <property type="entry name" value="SurE-like_Pase/nucleotidase"/>
</dbReference>
<dbReference type="InterPro" id="IPR030048">
    <property type="entry name" value="SurE"/>
</dbReference>
<dbReference type="PANTHER" id="PTHR30457">
    <property type="entry name" value="5'-NUCLEOTIDASE SURE"/>
    <property type="match status" value="1"/>
</dbReference>
<organism evidence="5">
    <name type="scientific">bioreactor metagenome</name>
    <dbReference type="NCBI Taxonomy" id="1076179"/>
    <lineage>
        <taxon>unclassified sequences</taxon>
        <taxon>metagenomes</taxon>
        <taxon>ecological metagenomes</taxon>
    </lineage>
</organism>
<evidence type="ECO:0000256" key="1">
    <source>
        <dbReference type="ARBA" id="ARBA00011062"/>
    </source>
</evidence>
<keyword evidence="2" id="KW-0479">Metal-binding</keyword>
<evidence type="ECO:0000256" key="3">
    <source>
        <dbReference type="ARBA" id="ARBA00022801"/>
    </source>
</evidence>
<accession>A0A644ZMY9</accession>
<evidence type="ECO:0000313" key="5">
    <source>
        <dbReference type="EMBL" id="MPM42126.1"/>
    </source>
</evidence>
<dbReference type="NCBIfam" id="TIGR00087">
    <property type="entry name" value="surE"/>
    <property type="match status" value="1"/>
</dbReference>
<dbReference type="EC" id="3.1.3.5" evidence="5"/>
<dbReference type="HAMAP" id="MF_00060">
    <property type="entry name" value="SurE"/>
    <property type="match status" value="1"/>
</dbReference>
<sequence>MNSRKPLILVTNDDGYQAKGIVSLIEAMRALGEVVVFAPELHQSGMSSAISTSQPLRSRIYKKEEGLTAYMCTGTPVDCVKLALNEFLDRKPDLLVSGINHGSNAGISVIYSGTMGAAIEGCIFEVPSLGVSLREYAYDADFTHACEVAQRIASTVLKKGLPKGICLNINVPQGEIKGIKITSQTQGKWVNEYQRSADGNGRDVFWMTGNFENWEEDNVNTDEWALANGYAAIVPVKIDMTAHDFIPELKKWDLT</sequence>
<dbReference type="AlphaFoldDB" id="A0A644ZMY9"/>
<dbReference type="PANTHER" id="PTHR30457:SF0">
    <property type="entry name" value="PHOSPHATASE, PUTATIVE (AFU_ORTHOLOGUE AFUA_4G01070)-RELATED"/>
    <property type="match status" value="1"/>
</dbReference>
<protein>
    <submittedName>
        <fullName evidence="5">5'-nucleotidase SurE</fullName>
        <ecNumber evidence="5">3.1.3.5</ecNumber>
    </submittedName>
</protein>
<dbReference type="Gene3D" id="3.40.1210.10">
    <property type="entry name" value="Survival protein SurE-like phosphatase/nucleotidase"/>
    <property type="match status" value="1"/>
</dbReference>